<dbReference type="GO" id="GO:0003676">
    <property type="term" value="F:nucleic acid binding"/>
    <property type="evidence" value="ECO:0007669"/>
    <property type="project" value="InterPro"/>
</dbReference>
<dbReference type="EMBL" id="JYDS01000567">
    <property type="protein sequence ID" value="KRZ02529.1"/>
    <property type="molecule type" value="Genomic_DNA"/>
</dbReference>
<reference evidence="3 4" key="1">
    <citation type="submission" date="2015-01" db="EMBL/GenBank/DDBJ databases">
        <title>Evolution of Trichinella species and genotypes.</title>
        <authorList>
            <person name="Korhonen P.K."/>
            <person name="Edoardo P."/>
            <person name="Giuseppe L.R."/>
            <person name="Gasser R.B."/>
        </authorList>
    </citation>
    <scope>NUCLEOTIDE SEQUENCE [LARGE SCALE GENOMIC DNA]</scope>
    <source>
        <strain evidence="3">ISS588</strain>
    </source>
</reference>
<dbReference type="SUPFAM" id="SSF56672">
    <property type="entry name" value="DNA/RNA polymerases"/>
    <property type="match status" value="1"/>
</dbReference>
<dbReference type="Pfam" id="PF05380">
    <property type="entry name" value="Peptidase_A17"/>
    <property type="match status" value="1"/>
</dbReference>
<dbReference type="GO" id="GO:0015074">
    <property type="term" value="P:DNA integration"/>
    <property type="evidence" value="ECO:0007669"/>
    <property type="project" value="InterPro"/>
</dbReference>
<dbReference type="Gene3D" id="3.30.70.270">
    <property type="match status" value="1"/>
</dbReference>
<dbReference type="GO" id="GO:0042575">
    <property type="term" value="C:DNA polymerase complex"/>
    <property type="evidence" value="ECO:0007669"/>
    <property type="project" value="UniProtKB-ARBA"/>
</dbReference>
<dbReference type="InterPro" id="IPR012337">
    <property type="entry name" value="RNaseH-like_sf"/>
</dbReference>
<dbReference type="Pfam" id="PF18701">
    <property type="entry name" value="DUF5641"/>
    <property type="match status" value="1"/>
</dbReference>
<evidence type="ECO:0000256" key="1">
    <source>
        <dbReference type="SAM" id="MobiDB-lite"/>
    </source>
</evidence>
<dbReference type="Pfam" id="PF17921">
    <property type="entry name" value="Integrase_H2C2"/>
    <property type="match status" value="1"/>
</dbReference>
<dbReference type="Proteomes" id="UP000054805">
    <property type="component" value="Unassembled WGS sequence"/>
</dbReference>
<dbReference type="InterPro" id="IPR043502">
    <property type="entry name" value="DNA/RNA_pol_sf"/>
</dbReference>
<dbReference type="SUPFAM" id="SSF53098">
    <property type="entry name" value="Ribonuclease H-like"/>
    <property type="match status" value="1"/>
</dbReference>
<proteinExistence type="predicted"/>
<feature type="domain" description="Integrase catalytic" evidence="2">
    <location>
        <begin position="1289"/>
        <end position="1477"/>
    </location>
</feature>
<dbReference type="InterPro" id="IPR043128">
    <property type="entry name" value="Rev_trsase/Diguanyl_cyclase"/>
</dbReference>
<comment type="caution">
    <text evidence="3">The sequence shown here is derived from an EMBL/GenBank/DDBJ whole genome shotgun (WGS) entry which is preliminary data.</text>
</comment>
<dbReference type="InterPro" id="IPR008042">
    <property type="entry name" value="Retrotrans_Pao"/>
</dbReference>
<dbReference type="Pfam" id="PF00078">
    <property type="entry name" value="RVT_1"/>
    <property type="match status" value="1"/>
</dbReference>
<evidence type="ECO:0000313" key="3">
    <source>
        <dbReference type="EMBL" id="KRZ02529.1"/>
    </source>
</evidence>
<dbReference type="InterPro" id="IPR005312">
    <property type="entry name" value="DUF1759"/>
</dbReference>
<organism evidence="3 4">
    <name type="scientific">Trichinella pseudospiralis</name>
    <name type="common">Parasitic roundworm</name>
    <dbReference type="NCBI Taxonomy" id="6337"/>
    <lineage>
        <taxon>Eukaryota</taxon>
        <taxon>Metazoa</taxon>
        <taxon>Ecdysozoa</taxon>
        <taxon>Nematoda</taxon>
        <taxon>Enoplea</taxon>
        <taxon>Dorylaimia</taxon>
        <taxon>Trichinellida</taxon>
        <taxon>Trichinellidae</taxon>
        <taxon>Trichinella</taxon>
    </lineage>
</organism>
<dbReference type="InterPro" id="IPR040676">
    <property type="entry name" value="DUF5641"/>
</dbReference>
<dbReference type="Gene3D" id="3.10.10.10">
    <property type="entry name" value="HIV Type 1 Reverse Transcriptase, subunit A, domain 1"/>
    <property type="match status" value="1"/>
</dbReference>
<dbReference type="CDD" id="cd01644">
    <property type="entry name" value="RT_pepA17"/>
    <property type="match status" value="1"/>
</dbReference>
<evidence type="ECO:0000313" key="4">
    <source>
        <dbReference type="Proteomes" id="UP000054805"/>
    </source>
</evidence>
<dbReference type="InterPro" id="IPR036397">
    <property type="entry name" value="RNaseH_sf"/>
</dbReference>
<feature type="region of interest" description="Disordered" evidence="1">
    <location>
        <begin position="99"/>
        <end position="118"/>
    </location>
</feature>
<name>A0A0V1GW96_TRIPS</name>
<dbReference type="Pfam" id="PF03564">
    <property type="entry name" value="DUF1759"/>
    <property type="match status" value="1"/>
</dbReference>
<protein>
    <recommendedName>
        <fullName evidence="2">Integrase catalytic domain-containing protein</fullName>
    </recommendedName>
</protein>
<dbReference type="PROSITE" id="PS50994">
    <property type="entry name" value="INTEGRASE"/>
    <property type="match status" value="1"/>
</dbReference>
<evidence type="ECO:0000259" key="2">
    <source>
        <dbReference type="PROSITE" id="PS50994"/>
    </source>
</evidence>
<keyword evidence="4" id="KW-1185">Reference proteome</keyword>
<gene>
    <name evidence="3" type="ORF">T4B_3853</name>
</gene>
<dbReference type="InterPro" id="IPR041588">
    <property type="entry name" value="Integrase_H2C2"/>
</dbReference>
<dbReference type="Gene3D" id="1.10.340.70">
    <property type="match status" value="1"/>
</dbReference>
<dbReference type="InterPro" id="IPR000477">
    <property type="entry name" value="RT_dom"/>
</dbReference>
<dbReference type="PANTHER" id="PTHR47331">
    <property type="entry name" value="PHD-TYPE DOMAIN-CONTAINING PROTEIN"/>
    <property type="match status" value="1"/>
</dbReference>
<feature type="region of interest" description="Disordered" evidence="1">
    <location>
        <begin position="400"/>
        <end position="446"/>
    </location>
</feature>
<dbReference type="InterPro" id="IPR001584">
    <property type="entry name" value="Integrase_cat-core"/>
</dbReference>
<accession>A0A0V1GW96</accession>
<dbReference type="Gene3D" id="3.30.420.10">
    <property type="entry name" value="Ribonuclease H-like superfamily/Ribonuclease H"/>
    <property type="match status" value="1"/>
</dbReference>
<sequence>MKPETVKRRQQIEQRRLRGVIRQVVEQLETGSSEVAVRNTLSAMDAQYAEAHRAQVALEDALPDGESLEAALDEWSELCKEVLTTLTKADTFLKEKDTGEAADVKPAPTEKLSPQSSLGKLQPVPLPKFDGDILQFKAFWDHFEVSVDRREDLGAITKLLHLRSCLTCAALKAVEGITVCAENYPEVVRTLHDLFHRVPEVVESHVSSVLGLRECSEDGTAELTRLHDELNRHFLELRALGKDVDTKLSGFHALLPMIKRKLPPDTLEAWRAFVQDMTDEQITSVAFLSFLLKQTRIKGFVRRRSPRKLEQKSTKGERFTTATVQVEPVGKCLMCSGIHPVEKCPRFVNLSVPERWQCVRKRGLCFGCLQKGHRKGNCQQNPVGTGQHPLLALENFHSHRTPWTAPSRGARSAAQPDAAAKEKAPESASAPDSEPEEGTSNRVATGLSPVGVHCSATIRTSGVLLPVVRAMASGENGRKRTVNCLLDSGFERSLIRTDIANELGLQGTPSSMTVRGVHGLSATVADSRHVRFLLGPMHEKVTDSESMKLELTALCIPSICDDLVASPTPWPSEIDLPPAAALASPPREDGPIALETIFGWILCGPKAHCPAGRQETTLVSTATADRPAETTEELISLMRKFWEIDSTGVTQETAVDPNEETMEKFAEAAQLPENHEVALRRLRALRRRLDKSVDTAREYAAVIQTYLDNGWAEQVEEIGGPPGRTWYLPHHAVYQQDQSKTKCRVVFDGSATFRGTSLNQCLETGPRLQPDLVAILLRFRRSKVALQADIEKMYLQIGLRPEDRDVCRFLWQEAGAEAPVKTYRLTRVGFGLACSPFLAMQVVRQHARQCGEIDTLIDRVVTDMYVDDLATSCDDSGEARNLVKKLSDLMRSGGFSLKKWASNDVSALHDLPEEDRLGRGGSGRLWASSGTVAATISPFRCDTKRQLVSLAARVFDPLGCLAPFTDRAKQLFQALGSGALTGMIASQRTSMSCGVDGRKNWTSCPQSESLARCCQRPGSNSSVLSYTSSVTLRKRLTSWIQGDPRRWKPFVSNRVQEILGLTEPHQWRHCPTSDNPADQLSRGCALDRLREDQLWWNGPAWLKDSAERPQEASLFVIMDPSRYGTMERLIRVTAYCFRFVANVRTRPGERKIGTQLSLLELQDAEKRWGPSRIGGIGDPFAALCPFADTEGLLRVAFWRLSRTALPWCHRHPLLLPHDGRVVELIVRRAHESELHAGLNQTLAALRRRFWVVRGCQAVKRCIRACITCRKLAARPFCPLMSDLPPERTTPSFPFNRVGLDFAGPLHVKDEQQPLQKVYICLFTCRVTPAVHLELVMNMTSISFLAAFRRFIAQRGRPSVIQSDNFRTFKQADSFLRTLLHGKSAEKLRDELARRQIDWRYSIDRAPWCGGYWEWMVRSVKNALRKVLGKSFGCISWELHTILCELEARINDRPLTLLSEDPNDCAPLTPAHFLIGRDLASLSTPAASTPAPTNTSGLRRRWRHQQLLMNHMWKRWVEEYLVTLTSQGKWNKIGRQPEKGDLVFLVEDGVPRNRWKLGVITDPLMGSDGVTRSVKVRTARGLLTRPSRSLVLLEPASI</sequence>